<keyword evidence="1" id="KW-0812">Transmembrane</keyword>
<feature type="transmembrane region" description="Helical" evidence="1">
    <location>
        <begin position="160"/>
        <end position="178"/>
    </location>
</feature>
<comment type="caution">
    <text evidence="3">The sequence shown here is derived from an EMBL/GenBank/DDBJ whole genome shotgun (WGS) entry which is preliminary data.</text>
</comment>
<sequence length="217" mass="23736">WAVYISEAEKYDKSLVESWKSDMEGLLIFAGLFSASLTAFIIENYKTLTPGTGDATVQILTQISQQLAASMSGNMTAPPPPSSHCTPPAASLKCNIFWFISLGLSLTCALISTLLQQWARDFLHRADMRSSPIIRARLFSFLYYGLKQFNMHIVVDIIPLLLHASLVLFFAGLVAFLIPINIGIAAVAAAMLGIVVCVYSALSLAPLWYLNSPYLTP</sequence>
<accession>A0AAD6ZC65</accession>
<reference evidence="3" key="1">
    <citation type="submission" date="2023-03" db="EMBL/GenBank/DDBJ databases">
        <title>Massive genome expansion in bonnet fungi (Mycena s.s.) driven by repeated elements and novel gene families across ecological guilds.</title>
        <authorList>
            <consortium name="Lawrence Berkeley National Laboratory"/>
            <person name="Harder C.B."/>
            <person name="Miyauchi S."/>
            <person name="Viragh M."/>
            <person name="Kuo A."/>
            <person name="Thoen E."/>
            <person name="Andreopoulos B."/>
            <person name="Lu D."/>
            <person name="Skrede I."/>
            <person name="Drula E."/>
            <person name="Henrissat B."/>
            <person name="Morin E."/>
            <person name="Kohler A."/>
            <person name="Barry K."/>
            <person name="LaButti K."/>
            <person name="Morin E."/>
            <person name="Salamov A."/>
            <person name="Lipzen A."/>
            <person name="Mereny Z."/>
            <person name="Hegedus B."/>
            <person name="Baldrian P."/>
            <person name="Stursova M."/>
            <person name="Weitz H."/>
            <person name="Taylor A."/>
            <person name="Grigoriev I.V."/>
            <person name="Nagy L.G."/>
            <person name="Martin F."/>
            <person name="Kauserud H."/>
        </authorList>
    </citation>
    <scope>NUCLEOTIDE SEQUENCE</scope>
    <source>
        <strain evidence="3">CBHHK002</strain>
    </source>
</reference>
<keyword evidence="1" id="KW-1133">Transmembrane helix</keyword>
<proteinExistence type="predicted"/>
<name>A0AAD6ZC65_9AGAR</name>
<dbReference type="EMBL" id="JARIHO010000061">
    <property type="protein sequence ID" value="KAJ7315579.1"/>
    <property type="molecule type" value="Genomic_DNA"/>
</dbReference>
<dbReference type="Proteomes" id="UP001218218">
    <property type="component" value="Unassembled WGS sequence"/>
</dbReference>
<protein>
    <recommendedName>
        <fullName evidence="2">DUF6535 domain-containing protein</fullName>
    </recommendedName>
</protein>
<keyword evidence="4" id="KW-1185">Reference proteome</keyword>
<evidence type="ECO:0000259" key="2">
    <source>
        <dbReference type="Pfam" id="PF20153"/>
    </source>
</evidence>
<organism evidence="3 4">
    <name type="scientific">Mycena albidolilacea</name>
    <dbReference type="NCBI Taxonomy" id="1033008"/>
    <lineage>
        <taxon>Eukaryota</taxon>
        <taxon>Fungi</taxon>
        <taxon>Dikarya</taxon>
        <taxon>Basidiomycota</taxon>
        <taxon>Agaricomycotina</taxon>
        <taxon>Agaricomycetes</taxon>
        <taxon>Agaricomycetidae</taxon>
        <taxon>Agaricales</taxon>
        <taxon>Marasmiineae</taxon>
        <taxon>Mycenaceae</taxon>
        <taxon>Mycena</taxon>
    </lineage>
</organism>
<evidence type="ECO:0000313" key="3">
    <source>
        <dbReference type="EMBL" id="KAJ7315579.1"/>
    </source>
</evidence>
<feature type="non-terminal residue" evidence="3">
    <location>
        <position position="1"/>
    </location>
</feature>
<evidence type="ECO:0000313" key="4">
    <source>
        <dbReference type="Proteomes" id="UP001218218"/>
    </source>
</evidence>
<dbReference type="Pfam" id="PF20153">
    <property type="entry name" value="DUF6535"/>
    <property type="match status" value="1"/>
</dbReference>
<feature type="transmembrane region" description="Helical" evidence="1">
    <location>
        <begin position="23"/>
        <end position="42"/>
    </location>
</feature>
<feature type="transmembrane region" description="Helical" evidence="1">
    <location>
        <begin position="185"/>
        <end position="209"/>
    </location>
</feature>
<keyword evidence="1" id="KW-0472">Membrane</keyword>
<feature type="non-terminal residue" evidence="3">
    <location>
        <position position="217"/>
    </location>
</feature>
<dbReference type="InterPro" id="IPR045338">
    <property type="entry name" value="DUF6535"/>
</dbReference>
<feature type="transmembrane region" description="Helical" evidence="1">
    <location>
        <begin position="96"/>
        <end position="115"/>
    </location>
</feature>
<dbReference type="AlphaFoldDB" id="A0AAD6ZC65"/>
<feature type="domain" description="DUF6535" evidence="2">
    <location>
        <begin position="1"/>
        <end position="178"/>
    </location>
</feature>
<evidence type="ECO:0000256" key="1">
    <source>
        <dbReference type="SAM" id="Phobius"/>
    </source>
</evidence>
<gene>
    <name evidence="3" type="ORF">DFH08DRAFT_612627</name>
</gene>